<evidence type="ECO:0000313" key="1">
    <source>
        <dbReference type="EMBL" id="EGJ66669.1"/>
    </source>
</evidence>
<dbReference type="Proteomes" id="UP000003204">
    <property type="component" value="Unassembled WGS sequence"/>
</dbReference>
<accession>A0A828SFI3</accession>
<protein>
    <submittedName>
        <fullName evidence="1">Uncharacterized protein</fullName>
    </submittedName>
</protein>
<reference evidence="1 2" key="1">
    <citation type="submission" date="2011-04" db="EMBL/GenBank/DDBJ databases">
        <authorList>
            <person name="Weinstock G."/>
            <person name="Sodergren E."/>
            <person name="Clifton S."/>
            <person name="Fulton L."/>
            <person name="Fulton B."/>
            <person name="Courtney L."/>
            <person name="Fronick C."/>
            <person name="Harrison M."/>
            <person name="Strong C."/>
            <person name="Farmer C."/>
            <person name="Delahaunty K."/>
            <person name="Markovic C."/>
            <person name="Hall O."/>
            <person name="Minx P."/>
            <person name="Tomlinson C."/>
            <person name="Mitreva M."/>
            <person name="Hou S."/>
            <person name="Chen J."/>
            <person name="Wollam A."/>
            <person name="Pepin K.H."/>
            <person name="Johnson M."/>
            <person name="Bhonagiri V."/>
            <person name="Zhang X."/>
            <person name="Suruliraj S."/>
            <person name="Warren W."/>
            <person name="Chinwalla A."/>
            <person name="Mardis E.R."/>
            <person name="Wilson R.K."/>
        </authorList>
    </citation>
    <scope>NUCLEOTIDE SEQUENCE [LARGE SCALE GENOMIC DNA]</scope>
    <source>
        <strain evidence="1 2">6014059</strain>
    </source>
</reference>
<organism evidence="1 2">
    <name type="scientific">Acinetobacter baumannii 6014059</name>
    <dbReference type="NCBI Taxonomy" id="525242"/>
    <lineage>
        <taxon>Bacteria</taxon>
        <taxon>Pseudomonadati</taxon>
        <taxon>Pseudomonadota</taxon>
        <taxon>Gammaproteobacteria</taxon>
        <taxon>Moraxellales</taxon>
        <taxon>Moraxellaceae</taxon>
        <taxon>Acinetobacter</taxon>
        <taxon>Acinetobacter calcoaceticus/baumannii complex</taxon>
    </lineage>
</organism>
<proteinExistence type="predicted"/>
<name>A0A828SFI3_ACIBA</name>
<sequence>MLSARTFNGREENKELRPSLDPELELLCMLSPLQVIYALKVRQKAAITSKS</sequence>
<evidence type="ECO:0000313" key="2">
    <source>
        <dbReference type="Proteomes" id="UP000003204"/>
    </source>
</evidence>
<dbReference type="AlphaFoldDB" id="A0A828SFI3"/>
<gene>
    <name evidence="1" type="ORF">HMPREF0022_03614</name>
</gene>
<comment type="caution">
    <text evidence="1">The sequence shown here is derived from an EMBL/GenBank/DDBJ whole genome shotgun (WGS) entry which is preliminary data.</text>
</comment>
<dbReference type="EMBL" id="ACYS02000195">
    <property type="protein sequence ID" value="EGJ66669.1"/>
    <property type="molecule type" value="Genomic_DNA"/>
</dbReference>